<dbReference type="EMBL" id="BLAY01000126">
    <property type="protein sequence ID" value="GET41553.1"/>
    <property type="molecule type" value="Genomic_DNA"/>
</dbReference>
<comment type="caution">
    <text evidence="1">The sequence shown here is derived from an EMBL/GenBank/DDBJ whole genome shotgun (WGS) entry which is preliminary data.</text>
</comment>
<evidence type="ECO:0008006" key="3">
    <source>
        <dbReference type="Google" id="ProtNLM"/>
    </source>
</evidence>
<evidence type="ECO:0000313" key="1">
    <source>
        <dbReference type="EMBL" id="GET41553.1"/>
    </source>
</evidence>
<reference evidence="1" key="1">
    <citation type="submission" date="2019-10" db="EMBL/GenBank/DDBJ databases">
        <title>Draft genome sequece of Microseira wollei NIES-4236.</title>
        <authorList>
            <person name="Yamaguchi H."/>
            <person name="Suzuki S."/>
            <person name="Kawachi M."/>
        </authorList>
    </citation>
    <scope>NUCLEOTIDE SEQUENCE</scope>
    <source>
        <strain evidence="1">NIES-4236</strain>
    </source>
</reference>
<evidence type="ECO:0000313" key="2">
    <source>
        <dbReference type="Proteomes" id="UP001050975"/>
    </source>
</evidence>
<dbReference type="InterPro" id="IPR018723">
    <property type="entry name" value="DUF2254_membrane"/>
</dbReference>
<name>A0AAV3XGZ8_9CYAN</name>
<dbReference type="Proteomes" id="UP001050975">
    <property type="component" value="Unassembled WGS sequence"/>
</dbReference>
<keyword evidence="2" id="KW-1185">Reference proteome</keyword>
<proteinExistence type="predicted"/>
<dbReference type="Pfam" id="PF10011">
    <property type="entry name" value="DUF2254"/>
    <property type="match status" value="1"/>
</dbReference>
<gene>
    <name evidence="1" type="ORF">MiSe_63650</name>
</gene>
<protein>
    <recommendedName>
        <fullName evidence="3">Cell division protein ZapA</fullName>
    </recommendedName>
</protein>
<accession>A0AAV3XGZ8</accession>
<sequence length="93" mass="10752">MRVIALGVTFEKLVDSAFNQIRQYSKSDVAVTIRLLEAIACIATYTGNSKQREALRRHAEMILNSSREQISQEEDQKDVQERYHRVIKALEQD</sequence>
<organism evidence="1 2">
    <name type="scientific">Microseira wollei NIES-4236</name>
    <dbReference type="NCBI Taxonomy" id="2530354"/>
    <lineage>
        <taxon>Bacteria</taxon>
        <taxon>Bacillati</taxon>
        <taxon>Cyanobacteriota</taxon>
        <taxon>Cyanophyceae</taxon>
        <taxon>Oscillatoriophycideae</taxon>
        <taxon>Aerosakkonematales</taxon>
        <taxon>Aerosakkonemataceae</taxon>
        <taxon>Microseira</taxon>
    </lineage>
</organism>
<dbReference type="AlphaFoldDB" id="A0AAV3XGZ8"/>